<evidence type="ECO:0000313" key="2">
    <source>
        <dbReference type="Proteomes" id="UP000176998"/>
    </source>
</evidence>
<dbReference type="EMBL" id="MJBS01000136">
    <property type="protein sequence ID" value="OHE92826.1"/>
    <property type="molecule type" value="Genomic_DNA"/>
</dbReference>
<comment type="caution">
    <text evidence="1">The sequence shown here is derived from an EMBL/GenBank/DDBJ whole genome shotgun (WGS) entry which is preliminary data.</text>
</comment>
<accession>A0A1G4AUQ7</accession>
<proteinExistence type="predicted"/>
<dbReference type="RefSeq" id="XP_022469994.1">
    <property type="nucleotide sequence ID" value="XM_022623526.1"/>
</dbReference>
<sequence length="68" mass="7300">MELRSLLWALVQEFKSEVYEDKASPAQPVSVGNSHGFVMLGISSLLTVVGNAETTVLEAANGSLRDHV</sequence>
<evidence type="ECO:0000313" key="1">
    <source>
        <dbReference type="EMBL" id="OHE92826.1"/>
    </source>
</evidence>
<dbReference type="GeneID" id="34565036"/>
<reference evidence="1 2" key="1">
    <citation type="submission" date="2016-09" db="EMBL/GenBank/DDBJ databases">
        <authorList>
            <person name="Capua I."/>
            <person name="De Benedictis P."/>
            <person name="Joannis T."/>
            <person name="Lombin L.H."/>
            <person name="Cattoli G."/>
        </authorList>
    </citation>
    <scope>NUCLEOTIDE SEQUENCE [LARGE SCALE GENOMIC DNA]</scope>
    <source>
        <strain evidence="1 2">IMI 309357</strain>
    </source>
</reference>
<organism evidence="1 2">
    <name type="scientific">Colletotrichum orchidophilum</name>
    <dbReference type="NCBI Taxonomy" id="1209926"/>
    <lineage>
        <taxon>Eukaryota</taxon>
        <taxon>Fungi</taxon>
        <taxon>Dikarya</taxon>
        <taxon>Ascomycota</taxon>
        <taxon>Pezizomycotina</taxon>
        <taxon>Sordariomycetes</taxon>
        <taxon>Hypocreomycetidae</taxon>
        <taxon>Glomerellales</taxon>
        <taxon>Glomerellaceae</taxon>
        <taxon>Colletotrichum</taxon>
    </lineage>
</organism>
<protein>
    <submittedName>
        <fullName evidence="1">Uncharacterized protein</fullName>
    </submittedName>
</protein>
<name>A0A1G4AUQ7_9PEZI</name>
<gene>
    <name evidence="1" type="ORF">CORC01_11904</name>
</gene>
<keyword evidence="2" id="KW-1185">Reference proteome</keyword>
<dbReference type="AlphaFoldDB" id="A0A1G4AUQ7"/>
<dbReference type="Proteomes" id="UP000176998">
    <property type="component" value="Unassembled WGS sequence"/>
</dbReference>